<proteinExistence type="predicted"/>
<evidence type="ECO:0000313" key="3">
    <source>
        <dbReference type="Proteomes" id="UP000095185"/>
    </source>
</evidence>
<feature type="region of interest" description="Disordered" evidence="1">
    <location>
        <begin position="21"/>
        <end position="47"/>
    </location>
</feature>
<protein>
    <submittedName>
        <fullName evidence="2">Uncharacterized protein</fullName>
    </submittedName>
</protein>
<reference evidence="2" key="1">
    <citation type="submission" date="2016-09" db="EMBL/GenBank/DDBJ databases">
        <title>Genome sequence of Chlorobaculum limnaeum.</title>
        <authorList>
            <person name="Liu Z."/>
            <person name="Tank M."/>
            <person name="Bryant D.A."/>
        </authorList>
    </citation>
    <scope>NUCLEOTIDE SEQUENCE [LARGE SCALE GENOMIC DNA]</scope>
    <source>
        <strain evidence="2">DSM 1677</strain>
    </source>
</reference>
<dbReference type="Proteomes" id="UP000095185">
    <property type="component" value="Chromosome"/>
</dbReference>
<dbReference type="AlphaFoldDB" id="A0A1D8D098"/>
<sequence length="94" mass="10449">MTLVLGIIALPLRAGRLAPLRQQGVGHPHHRADSTSYREEPVSDTPVLQEGSEVWNGRAMHTVDPHRMPDSRWIALVDELQCHPVANTAKKATR</sequence>
<organism evidence="2 3">
    <name type="scientific">Chlorobaculum limnaeum</name>
    <dbReference type="NCBI Taxonomy" id="274537"/>
    <lineage>
        <taxon>Bacteria</taxon>
        <taxon>Pseudomonadati</taxon>
        <taxon>Chlorobiota</taxon>
        <taxon>Chlorobiia</taxon>
        <taxon>Chlorobiales</taxon>
        <taxon>Chlorobiaceae</taxon>
        <taxon>Chlorobaculum</taxon>
    </lineage>
</organism>
<name>A0A1D8D098_CHLLM</name>
<feature type="compositionally biased region" description="Basic and acidic residues" evidence="1">
    <location>
        <begin position="31"/>
        <end position="41"/>
    </location>
</feature>
<dbReference type="EMBL" id="CP017305">
    <property type="protein sequence ID" value="AOS82845.1"/>
    <property type="molecule type" value="Genomic_DNA"/>
</dbReference>
<dbReference type="STRING" id="274537.BIU88_00960"/>
<dbReference type="KEGG" id="clz:BIU88_00960"/>
<keyword evidence="3" id="KW-1185">Reference proteome</keyword>
<evidence type="ECO:0000256" key="1">
    <source>
        <dbReference type="SAM" id="MobiDB-lite"/>
    </source>
</evidence>
<gene>
    <name evidence="2" type="ORF">BIU88_00960</name>
</gene>
<dbReference type="RefSeq" id="WP_069808576.1">
    <property type="nucleotide sequence ID" value="NZ_CP017305.1"/>
</dbReference>
<accession>A0A1D8D098</accession>
<evidence type="ECO:0000313" key="2">
    <source>
        <dbReference type="EMBL" id="AOS82845.1"/>
    </source>
</evidence>